<gene>
    <name evidence="2" type="ORF">DUNSADRAFT_9331</name>
</gene>
<keyword evidence="1" id="KW-0472">Membrane</keyword>
<name>A0ABQ7H5E8_DUNSA</name>
<evidence type="ECO:0000256" key="1">
    <source>
        <dbReference type="SAM" id="Phobius"/>
    </source>
</evidence>
<feature type="transmembrane region" description="Helical" evidence="1">
    <location>
        <begin position="66"/>
        <end position="87"/>
    </location>
</feature>
<accession>A0ABQ7H5E8</accession>
<keyword evidence="1" id="KW-1133">Transmembrane helix</keyword>
<reference evidence="2" key="1">
    <citation type="submission" date="2017-08" db="EMBL/GenBank/DDBJ databases">
        <authorList>
            <person name="Polle J.E."/>
            <person name="Barry K."/>
            <person name="Cushman J."/>
            <person name="Schmutz J."/>
            <person name="Tran D."/>
            <person name="Hathwaick L.T."/>
            <person name="Yim W.C."/>
            <person name="Jenkins J."/>
            <person name="Mckie-Krisberg Z.M."/>
            <person name="Prochnik S."/>
            <person name="Lindquist E."/>
            <person name="Dockter R.B."/>
            <person name="Adam C."/>
            <person name="Molina H."/>
            <person name="Bunkerborg J."/>
            <person name="Jin E."/>
            <person name="Buchheim M."/>
            <person name="Magnuson J."/>
        </authorList>
    </citation>
    <scope>NUCLEOTIDE SEQUENCE</scope>
    <source>
        <strain evidence="2">CCAP 19/18</strain>
    </source>
</reference>
<sequence length="200" mass="21242">MAQGWSCGPFWGDLGPGDLTEPFDHVLVAVYNNGHLPVNIHVDAQLGHKPLALPLMWYIIHNIRPVIWPGGKHFMAATIAVVALYLISRKISSRFQAARARAPSVQPFGPKLAGTEHGNCTSIETPFKACMGHLGEEAASAGDRTAADAEGYRGSTPGLPGNNVAAADKESCMHDGSAACMNSRNVAIVFASEEALLVEK</sequence>
<dbReference type="EMBL" id="MU069469">
    <property type="protein sequence ID" value="KAF5842072.1"/>
    <property type="molecule type" value="Genomic_DNA"/>
</dbReference>
<dbReference type="Proteomes" id="UP000815325">
    <property type="component" value="Unassembled WGS sequence"/>
</dbReference>
<protein>
    <submittedName>
        <fullName evidence="2">Uncharacterized protein</fullName>
    </submittedName>
</protein>
<evidence type="ECO:0000313" key="2">
    <source>
        <dbReference type="EMBL" id="KAF5842072.1"/>
    </source>
</evidence>
<keyword evidence="3" id="KW-1185">Reference proteome</keyword>
<keyword evidence="1" id="KW-0812">Transmembrane</keyword>
<organism evidence="2 3">
    <name type="scientific">Dunaliella salina</name>
    <name type="common">Green alga</name>
    <name type="synonym">Protococcus salinus</name>
    <dbReference type="NCBI Taxonomy" id="3046"/>
    <lineage>
        <taxon>Eukaryota</taxon>
        <taxon>Viridiplantae</taxon>
        <taxon>Chlorophyta</taxon>
        <taxon>core chlorophytes</taxon>
        <taxon>Chlorophyceae</taxon>
        <taxon>CS clade</taxon>
        <taxon>Chlamydomonadales</taxon>
        <taxon>Dunaliellaceae</taxon>
        <taxon>Dunaliella</taxon>
    </lineage>
</organism>
<proteinExistence type="predicted"/>
<comment type="caution">
    <text evidence="2">The sequence shown here is derived from an EMBL/GenBank/DDBJ whole genome shotgun (WGS) entry which is preliminary data.</text>
</comment>
<evidence type="ECO:0000313" key="3">
    <source>
        <dbReference type="Proteomes" id="UP000815325"/>
    </source>
</evidence>